<dbReference type="AlphaFoldDB" id="A0A5B0DQ19"/>
<dbReference type="InterPro" id="IPR036390">
    <property type="entry name" value="WH_DNA-bd_sf"/>
</dbReference>
<dbReference type="GO" id="GO:0006950">
    <property type="term" value="P:response to stress"/>
    <property type="evidence" value="ECO:0007669"/>
    <property type="project" value="TreeGrafter"/>
</dbReference>
<dbReference type="InterPro" id="IPR000835">
    <property type="entry name" value="HTH_MarR-typ"/>
</dbReference>
<dbReference type="InterPro" id="IPR036388">
    <property type="entry name" value="WH-like_DNA-bd_sf"/>
</dbReference>
<dbReference type="PRINTS" id="PR00598">
    <property type="entry name" value="HTHMARR"/>
</dbReference>
<dbReference type="GO" id="GO:0003700">
    <property type="term" value="F:DNA-binding transcription factor activity"/>
    <property type="evidence" value="ECO:0007669"/>
    <property type="project" value="InterPro"/>
</dbReference>
<dbReference type="SUPFAM" id="SSF46785">
    <property type="entry name" value="Winged helix' DNA-binding domain"/>
    <property type="match status" value="1"/>
</dbReference>
<sequence length="162" mass="18224">MILCKFHSGLCASFRTKPLAQNKDQDPLSDLSLKLRFKSLANFLERALDDKLLPLNISGNEWTALHAIAQAGSIMPSTLAQKLGMSRSGMSRLVERMEAKALIKRSGDAADRRAHWLAATDRANQLLPELQQAELDTARECFQELTKRDRQDLARILLRLEP</sequence>
<name>A0A5B0DQ19_9HYPH</name>
<comment type="caution">
    <text evidence="2">The sequence shown here is derived from an EMBL/GenBank/DDBJ whole genome shotgun (WGS) entry which is preliminary data.</text>
</comment>
<gene>
    <name evidence="2" type="ORF">FPY71_16625</name>
</gene>
<reference evidence="2 3" key="1">
    <citation type="submission" date="2019-08" db="EMBL/GenBank/DDBJ databases">
        <title>Aureimonas fodiniaquatilis sp. nov., isolated from a coal mine wastewater.</title>
        <authorList>
            <person name="Kim W."/>
        </authorList>
    </citation>
    <scope>NUCLEOTIDE SEQUENCE [LARGE SCALE GENOMIC DNA]</scope>
    <source>
        <strain evidence="2 3">CAU 1482</strain>
    </source>
</reference>
<keyword evidence="3" id="KW-1185">Reference proteome</keyword>
<dbReference type="PANTHER" id="PTHR33164:SF43">
    <property type="entry name" value="HTH-TYPE TRANSCRIPTIONAL REPRESSOR YETL"/>
    <property type="match status" value="1"/>
</dbReference>
<evidence type="ECO:0000259" key="1">
    <source>
        <dbReference type="PROSITE" id="PS50995"/>
    </source>
</evidence>
<dbReference type="PROSITE" id="PS50995">
    <property type="entry name" value="HTH_MARR_2"/>
    <property type="match status" value="1"/>
</dbReference>
<accession>A0A5B0DQ19</accession>
<dbReference type="Proteomes" id="UP000324738">
    <property type="component" value="Unassembled WGS sequence"/>
</dbReference>
<dbReference type="Pfam" id="PF12802">
    <property type="entry name" value="MarR_2"/>
    <property type="match status" value="1"/>
</dbReference>
<evidence type="ECO:0000313" key="3">
    <source>
        <dbReference type="Proteomes" id="UP000324738"/>
    </source>
</evidence>
<dbReference type="PANTHER" id="PTHR33164">
    <property type="entry name" value="TRANSCRIPTIONAL REGULATOR, MARR FAMILY"/>
    <property type="match status" value="1"/>
</dbReference>
<dbReference type="InterPro" id="IPR039422">
    <property type="entry name" value="MarR/SlyA-like"/>
</dbReference>
<dbReference type="Gene3D" id="1.10.10.10">
    <property type="entry name" value="Winged helix-like DNA-binding domain superfamily/Winged helix DNA-binding domain"/>
    <property type="match status" value="1"/>
</dbReference>
<evidence type="ECO:0000313" key="2">
    <source>
        <dbReference type="EMBL" id="KAA0968513.1"/>
    </source>
</evidence>
<dbReference type="OrthoDB" id="5974674at2"/>
<feature type="domain" description="HTH marR-type" evidence="1">
    <location>
        <begin position="21"/>
        <end position="162"/>
    </location>
</feature>
<organism evidence="2 3">
    <name type="scientific">Aureimonas fodinaquatilis</name>
    <dbReference type="NCBI Taxonomy" id="2565783"/>
    <lineage>
        <taxon>Bacteria</taxon>
        <taxon>Pseudomonadati</taxon>
        <taxon>Pseudomonadota</taxon>
        <taxon>Alphaproteobacteria</taxon>
        <taxon>Hyphomicrobiales</taxon>
        <taxon>Aurantimonadaceae</taxon>
        <taxon>Aureimonas</taxon>
    </lineage>
</organism>
<dbReference type="EMBL" id="VTWH01000005">
    <property type="protein sequence ID" value="KAA0968513.1"/>
    <property type="molecule type" value="Genomic_DNA"/>
</dbReference>
<proteinExistence type="predicted"/>
<protein>
    <submittedName>
        <fullName evidence="2">MarR family transcriptional regulator</fullName>
    </submittedName>
</protein>
<dbReference type="SMART" id="SM00347">
    <property type="entry name" value="HTH_MARR"/>
    <property type="match status" value="1"/>
</dbReference>